<proteinExistence type="predicted"/>
<feature type="region of interest" description="Disordered" evidence="1">
    <location>
        <begin position="280"/>
        <end position="326"/>
    </location>
</feature>
<sequence length="404" mass="46165">MLSYFLFIHVQLNQAYKLPSEKRDAELKSHIIYNYLESIISNENWPHIRGWLSKYDRRLENYLRTNKRKLKNGDHYRFCENLNYWLDLIVQKGINKQLLEKYSSLKCTRNLDSYTDKNTLFKKQLYDLCEDINHLRVNEEKISKHINCRSIISGVEDRMDNLKMSIVGEKGSIFTSDGECNISHLDENISKVSCYIPGSYSEHFTYDKTGPLMMSQVPGGLDIIRGRLDPFPVLPTPTGLVPNTFGSGVLEESEDEDFGGQKYNDDERPRMYEQSQDEFAMPKQNGDLDTEHTAEPHKGEEHTELRSGEEDEAATTGGETSPPSKQYTTYAASSIVGISLFGFLIRKVISSRSRRNSRTGNQNGKNMFPLDGETGENSLMGNFEYLQTGIPNDEYNLGYSSAAK</sequence>
<feature type="region of interest" description="Disordered" evidence="1">
    <location>
        <begin position="244"/>
        <end position="268"/>
    </location>
</feature>
<accession>A0A8S4HJ46</accession>
<feature type="compositionally biased region" description="Basic and acidic residues" evidence="1">
    <location>
        <begin position="289"/>
        <end position="308"/>
    </location>
</feature>
<evidence type="ECO:0000313" key="3">
    <source>
        <dbReference type="Proteomes" id="UP000779233"/>
    </source>
</evidence>
<dbReference type="AlphaFoldDB" id="A0A8S4HJ46"/>
<organism evidence="2 3">
    <name type="scientific">Plasmodium vivax</name>
    <name type="common">malaria parasite P. vivax</name>
    <dbReference type="NCBI Taxonomy" id="5855"/>
    <lineage>
        <taxon>Eukaryota</taxon>
        <taxon>Sar</taxon>
        <taxon>Alveolata</taxon>
        <taxon>Apicomplexa</taxon>
        <taxon>Aconoidasida</taxon>
        <taxon>Haemosporida</taxon>
        <taxon>Plasmodiidae</taxon>
        <taxon>Plasmodium</taxon>
        <taxon>Plasmodium (Plasmodium)</taxon>
    </lineage>
</organism>
<name>A0A8S4HJ46_PLAVI</name>
<protein>
    <submittedName>
        <fullName evidence="2">(malaria parasite P. vivax) hypothetical protein</fullName>
    </submittedName>
</protein>
<dbReference type="Proteomes" id="UP000779233">
    <property type="component" value="Unassembled WGS sequence"/>
</dbReference>
<dbReference type="EMBL" id="CAJZCX010000015">
    <property type="protein sequence ID" value="CAG9483828.1"/>
    <property type="molecule type" value="Genomic_DNA"/>
</dbReference>
<evidence type="ECO:0000313" key="2">
    <source>
        <dbReference type="EMBL" id="CAG9483828.1"/>
    </source>
</evidence>
<evidence type="ECO:0000256" key="1">
    <source>
        <dbReference type="SAM" id="MobiDB-lite"/>
    </source>
</evidence>
<dbReference type="VEuPathDB" id="PlasmoDB:PVPAM_010013400"/>
<comment type="caution">
    <text evidence="2">The sequence shown here is derived from an EMBL/GenBank/DDBJ whole genome shotgun (WGS) entry which is preliminary data.</text>
</comment>
<gene>
    <name evidence="2" type="ORF">PVW1_020007500</name>
</gene>
<reference evidence="2" key="1">
    <citation type="submission" date="2021-09" db="EMBL/GenBank/DDBJ databases">
        <authorList>
            <consortium name="Pathogen Informatics"/>
        </authorList>
    </citation>
    <scope>NUCLEOTIDE SEQUENCE</scope>
    <source>
        <strain evidence="2">PvW1</strain>
    </source>
</reference>
<feature type="region of interest" description="Disordered" evidence="1">
    <location>
        <begin position="352"/>
        <end position="371"/>
    </location>
</feature>